<dbReference type="PATRIC" id="fig|1800.3.peg.3007"/>
<organism evidence="2 3">
    <name type="scientific">Mycolicibacterium chubuense</name>
    <name type="common">Mycobacterium chubuense</name>
    <dbReference type="NCBI Taxonomy" id="1800"/>
    <lineage>
        <taxon>Bacteria</taxon>
        <taxon>Bacillati</taxon>
        <taxon>Actinomycetota</taxon>
        <taxon>Actinomycetes</taxon>
        <taxon>Mycobacteriales</taxon>
        <taxon>Mycobacteriaceae</taxon>
        <taxon>Mycolicibacterium</taxon>
    </lineage>
</organism>
<dbReference type="RefSeq" id="WP_048418988.1">
    <property type="nucleotide sequence ID" value="NZ_JYNX01000037.1"/>
</dbReference>
<feature type="region of interest" description="Disordered" evidence="1">
    <location>
        <begin position="96"/>
        <end position="129"/>
    </location>
</feature>
<sequence length="129" mass="13473">MSTDDAAGTTANDVGGAEEMLSPMEGTDSDDLLNDDGDEVVDPPEHWSGVDKFGMSAEEQRQGESLDERLAEEVPDVGENDIDVRDAVEVAGVDVALPGTDAAADEPGLREGQIDGAPEDGESLFPVVE</sequence>
<protein>
    <recommendedName>
        <fullName evidence="4">DUF5709 domain-containing protein</fullName>
    </recommendedName>
</protein>
<dbReference type="OrthoDB" id="4565554at2"/>
<evidence type="ECO:0000313" key="3">
    <source>
        <dbReference type="Proteomes" id="UP000036176"/>
    </source>
</evidence>
<comment type="caution">
    <text evidence="2">The sequence shown here is derived from an EMBL/GenBank/DDBJ whole genome shotgun (WGS) entry which is preliminary data.</text>
</comment>
<accession>A0A0J6WAS0</accession>
<reference evidence="2 3" key="1">
    <citation type="journal article" date="2015" name="Genome Biol. Evol.">
        <title>Characterization of Three Mycobacterium spp. with Potential Use in Bioremediation by Genome Sequencing and Comparative Genomics.</title>
        <authorList>
            <person name="Das S."/>
            <person name="Pettersson B.M."/>
            <person name="Behra P.R."/>
            <person name="Ramesh M."/>
            <person name="Dasgupta S."/>
            <person name="Bhattacharya A."/>
            <person name="Kirsebom L.A."/>
        </authorList>
    </citation>
    <scope>NUCLEOTIDE SEQUENCE [LARGE SCALE GENOMIC DNA]</scope>
    <source>
        <strain evidence="2 3">DSM 44219</strain>
    </source>
</reference>
<evidence type="ECO:0008006" key="4">
    <source>
        <dbReference type="Google" id="ProtNLM"/>
    </source>
</evidence>
<keyword evidence="3" id="KW-1185">Reference proteome</keyword>
<evidence type="ECO:0000313" key="2">
    <source>
        <dbReference type="EMBL" id="KMO78767.1"/>
    </source>
</evidence>
<evidence type="ECO:0000256" key="1">
    <source>
        <dbReference type="SAM" id="MobiDB-lite"/>
    </source>
</evidence>
<feature type="region of interest" description="Disordered" evidence="1">
    <location>
        <begin position="1"/>
        <end position="83"/>
    </location>
</feature>
<proteinExistence type="predicted"/>
<dbReference type="EMBL" id="JYNX01000037">
    <property type="protein sequence ID" value="KMO78767.1"/>
    <property type="molecule type" value="Genomic_DNA"/>
</dbReference>
<feature type="compositionally biased region" description="Basic and acidic residues" evidence="1">
    <location>
        <begin position="58"/>
        <end position="72"/>
    </location>
</feature>
<feature type="compositionally biased region" description="Acidic residues" evidence="1">
    <location>
        <begin position="27"/>
        <end position="42"/>
    </location>
</feature>
<gene>
    <name evidence="2" type="ORF">MCHUDSM44219_03004</name>
</gene>
<name>A0A0J6WAS0_MYCCU</name>
<dbReference type="Proteomes" id="UP000036176">
    <property type="component" value="Unassembled WGS sequence"/>
</dbReference>
<dbReference type="AlphaFoldDB" id="A0A0J6WAS0"/>